<dbReference type="Proteomes" id="UP000194127">
    <property type="component" value="Unassembled WGS sequence"/>
</dbReference>
<reference evidence="2 3" key="1">
    <citation type="submission" date="2017-04" db="EMBL/GenBank/DDBJ databases">
        <title>Genome Sequence of the Model Brown-Rot Fungus Postia placenta SB12.</title>
        <authorList>
            <consortium name="DOE Joint Genome Institute"/>
            <person name="Gaskell J."/>
            <person name="Kersten P."/>
            <person name="Larrondo L.F."/>
            <person name="Canessa P."/>
            <person name="Martinez D."/>
            <person name="Hibbett D."/>
            <person name="Schmoll M."/>
            <person name="Kubicek C.P."/>
            <person name="Martinez A.T."/>
            <person name="Yadav J."/>
            <person name="Master E."/>
            <person name="Magnuson J.K."/>
            <person name="James T."/>
            <person name="Yaver D."/>
            <person name="Berka R."/>
            <person name="Labutti K."/>
            <person name="Lipzen A."/>
            <person name="Aerts A."/>
            <person name="Barry K."/>
            <person name="Henrissat B."/>
            <person name="Blanchette R."/>
            <person name="Grigoriev I."/>
            <person name="Cullen D."/>
        </authorList>
    </citation>
    <scope>NUCLEOTIDE SEQUENCE [LARGE SCALE GENOMIC DNA]</scope>
    <source>
        <strain evidence="2 3">MAD-698-R-SB12</strain>
    </source>
</reference>
<name>A0A1X6N6Z5_9APHY</name>
<dbReference type="RefSeq" id="XP_024341213.1">
    <property type="nucleotide sequence ID" value="XM_024484878.1"/>
</dbReference>
<evidence type="ECO:0008006" key="4">
    <source>
        <dbReference type="Google" id="ProtNLM"/>
    </source>
</evidence>
<feature type="compositionally biased region" description="Low complexity" evidence="1">
    <location>
        <begin position="635"/>
        <end position="647"/>
    </location>
</feature>
<evidence type="ECO:0000313" key="3">
    <source>
        <dbReference type="Proteomes" id="UP000194127"/>
    </source>
</evidence>
<evidence type="ECO:0000256" key="1">
    <source>
        <dbReference type="SAM" id="MobiDB-lite"/>
    </source>
</evidence>
<feature type="region of interest" description="Disordered" evidence="1">
    <location>
        <begin position="160"/>
        <end position="271"/>
    </location>
</feature>
<sequence>MLFTQSDISITSSQDDAVLDASFSLDPIDFLGVPRNYDYFDIPDLFLFEDLCPESTSEVIVSGTSPTHMGALEATAAPPETDTMDSPQYIPEVDTHYSEPYFPLPSPGLPDAVSVPAYYPQDVHYAYDPVPSASPTVYGITRSLAELSLLDSGNTTPYTPQLAVSITSPPTPFSSDSEALTDSSSGESSSDDESSPSSSPSVYTTSISRSASTAPLPSSSSRSPPRAHTRRKSPYTRDHPQRPSKKARSDSSSTPANIPRRTKPRNIQTSYSFHELEAMIAKGSRRCPVDECSFTPASGKRDDLVRHIKTHCEDKGEEWVCCGVPLSSARSRRVAGTCKPFEYGGQMRVGGCLLSFSRKDALGRHVRDSKNCVWVLRYCTTNIPSTARRATTMSSGSRGQSTTLLVSAQGGHSARNAPYTGRQYLLPSDLESCAWSSDDWFVENFARTTEEPTLADAPAPAHLSTNRLYRTHAESVHVVVPDIHSRFAGHPYNVSASSPYEISRSAGPSVPAYFGSLEYVMYPEAMSNLSLQAITPAAGTYHHPVFAVPAVVSEPTTDVFYSSSPVHPPPSVYTNSPDSSSSCSPSSSSPTSPFTSSDSDRVRTSSAQRSPAPKKTRRRAPYSSESAKSRRRTSRSSSSSSSVSTPSATGKRRLAPPRNIQAPIDVAAFVRADSLQCPVCLHVPAERSSAALRRHLETHDRSLANNVWVCCGVPEEIAGMYEIRDGSKRLEHKGQWMVGGCGIDFSRKDSLIRHLKDSKEPCTADLALGEALGWFDK</sequence>
<evidence type="ECO:0000313" key="2">
    <source>
        <dbReference type="EMBL" id="OSX64419.1"/>
    </source>
</evidence>
<feature type="compositionally biased region" description="Low complexity" evidence="1">
    <location>
        <begin position="195"/>
        <end position="224"/>
    </location>
</feature>
<feature type="compositionally biased region" description="Low complexity" evidence="1">
    <location>
        <begin position="576"/>
        <end position="597"/>
    </location>
</feature>
<dbReference type="AlphaFoldDB" id="A0A1X6N6Z5"/>
<proteinExistence type="predicted"/>
<accession>A0A1X6N6Z5</accession>
<feature type="compositionally biased region" description="Low complexity" evidence="1">
    <location>
        <begin position="174"/>
        <end position="188"/>
    </location>
</feature>
<gene>
    <name evidence="2" type="ORF">POSPLADRAFT_1138205</name>
</gene>
<dbReference type="EMBL" id="KZ110594">
    <property type="protein sequence ID" value="OSX64419.1"/>
    <property type="molecule type" value="Genomic_DNA"/>
</dbReference>
<dbReference type="STRING" id="670580.A0A1X6N6Z5"/>
<dbReference type="GeneID" id="36329827"/>
<feature type="compositionally biased region" description="Basic residues" evidence="1">
    <location>
        <begin position="225"/>
        <end position="234"/>
    </location>
</feature>
<protein>
    <recommendedName>
        <fullName evidence="4">C2H2-type domain-containing protein</fullName>
    </recommendedName>
</protein>
<organism evidence="2 3">
    <name type="scientific">Postia placenta MAD-698-R-SB12</name>
    <dbReference type="NCBI Taxonomy" id="670580"/>
    <lineage>
        <taxon>Eukaryota</taxon>
        <taxon>Fungi</taxon>
        <taxon>Dikarya</taxon>
        <taxon>Basidiomycota</taxon>
        <taxon>Agaricomycotina</taxon>
        <taxon>Agaricomycetes</taxon>
        <taxon>Polyporales</taxon>
        <taxon>Adustoporiaceae</taxon>
        <taxon>Rhodonia</taxon>
    </lineage>
</organism>
<keyword evidence="3" id="KW-1185">Reference proteome</keyword>
<feature type="region of interest" description="Disordered" evidence="1">
    <location>
        <begin position="560"/>
        <end position="659"/>
    </location>
</feature>
<dbReference type="OrthoDB" id="8922241at2759"/>